<dbReference type="Pfam" id="PF16010">
    <property type="entry name" value="CDH-cyt"/>
    <property type="match status" value="1"/>
</dbReference>
<dbReference type="GeneID" id="63763543"/>
<sequence length="251" mass="26707">MKAFTRRLAAMIAAPAFLQACLAQSSIPTLFTEPNTGIRFDTWTVAASSFSAGLTFGMALPEDALSTDATEFIGYLSCNSANNDGRGWCGISLGGYMPGNLLLMAYPQEDDVLTSFRFASKYAMPDLYTGNATLTQISSSINSTGFSLLFRCEGCLSWDQDGTNGNASTSDGQLLLGWAQAEENPSDGACPDDLSLVQHEAHSLWNAKFDKNVTSSLYNSWAKLATNIVTGDCDGSAGGGVGGNRTKARWH</sequence>
<dbReference type="PANTHER" id="PTHR47190:SF2">
    <property type="entry name" value="CELLOBIOSE DEHYDROGENASE (AFU_ORTHOLOGUE AFUA_2G17620)"/>
    <property type="match status" value="1"/>
</dbReference>
<dbReference type="OrthoDB" id="413885at2759"/>
<dbReference type="PANTHER" id="PTHR47190">
    <property type="entry name" value="DEHYDROGENASE, PUTATIVE-RELATED"/>
    <property type="match status" value="1"/>
</dbReference>
<dbReference type="InterPro" id="IPR015920">
    <property type="entry name" value="Cellobiose_DH-like_cyt"/>
</dbReference>
<dbReference type="STRING" id="1036612.A0A1L9T5T2"/>
<keyword evidence="4" id="KW-1185">Reference proteome</keyword>
<dbReference type="FunFam" id="2.60.40.1210:FF:000004">
    <property type="entry name" value="Cellobiose dehydrogenase"/>
    <property type="match status" value="1"/>
</dbReference>
<reference evidence="4" key="1">
    <citation type="journal article" date="2017" name="Genome Biol.">
        <title>Comparative genomics reveals high biological diversity and specific adaptations in the industrially and medically important fungal genus Aspergillus.</title>
        <authorList>
            <person name="de Vries R.P."/>
            <person name="Riley R."/>
            <person name="Wiebenga A."/>
            <person name="Aguilar-Osorio G."/>
            <person name="Amillis S."/>
            <person name="Uchima C.A."/>
            <person name="Anderluh G."/>
            <person name="Asadollahi M."/>
            <person name="Askin M."/>
            <person name="Barry K."/>
            <person name="Battaglia E."/>
            <person name="Bayram O."/>
            <person name="Benocci T."/>
            <person name="Braus-Stromeyer S.A."/>
            <person name="Caldana C."/>
            <person name="Canovas D."/>
            <person name="Cerqueira G.C."/>
            <person name="Chen F."/>
            <person name="Chen W."/>
            <person name="Choi C."/>
            <person name="Clum A."/>
            <person name="Dos Santos R.A."/>
            <person name="Damasio A.R."/>
            <person name="Diallinas G."/>
            <person name="Emri T."/>
            <person name="Fekete E."/>
            <person name="Flipphi M."/>
            <person name="Freyberg S."/>
            <person name="Gallo A."/>
            <person name="Gournas C."/>
            <person name="Habgood R."/>
            <person name="Hainaut M."/>
            <person name="Harispe M.L."/>
            <person name="Henrissat B."/>
            <person name="Hilden K.S."/>
            <person name="Hope R."/>
            <person name="Hossain A."/>
            <person name="Karabika E."/>
            <person name="Karaffa L."/>
            <person name="Karanyi Z."/>
            <person name="Krasevec N."/>
            <person name="Kuo A."/>
            <person name="Kusch H."/>
            <person name="LaButti K."/>
            <person name="Lagendijk E.L."/>
            <person name="Lapidus A."/>
            <person name="Levasseur A."/>
            <person name="Lindquist E."/>
            <person name="Lipzen A."/>
            <person name="Logrieco A.F."/>
            <person name="MacCabe A."/>
            <person name="Maekelae M.R."/>
            <person name="Malavazi I."/>
            <person name="Melin P."/>
            <person name="Meyer V."/>
            <person name="Mielnichuk N."/>
            <person name="Miskei M."/>
            <person name="Molnar A.P."/>
            <person name="Mule G."/>
            <person name="Ngan C.Y."/>
            <person name="Orejas M."/>
            <person name="Orosz E."/>
            <person name="Ouedraogo J.P."/>
            <person name="Overkamp K.M."/>
            <person name="Park H.-S."/>
            <person name="Perrone G."/>
            <person name="Piumi F."/>
            <person name="Punt P.J."/>
            <person name="Ram A.F."/>
            <person name="Ramon A."/>
            <person name="Rauscher S."/>
            <person name="Record E."/>
            <person name="Riano-Pachon D.M."/>
            <person name="Robert V."/>
            <person name="Roehrig J."/>
            <person name="Ruller R."/>
            <person name="Salamov A."/>
            <person name="Salih N.S."/>
            <person name="Samson R.A."/>
            <person name="Sandor E."/>
            <person name="Sanguinetti M."/>
            <person name="Schuetze T."/>
            <person name="Sepcic K."/>
            <person name="Shelest E."/>
            <person name="Sherlock G."/>
            <person name="Sophianopoulou V."/>
            <person name="Squina F.M."/>
            <person name="Sun H."/>
            <person name="Susca A."/>
            <person name="Todd R.B."/>
            <person name="Tsang A."/>
            <person name="Unkles S.E."/>
            <person name="van de Wiele N."/>
            <person name="van Rossen-Uffink D."/>
            <person name="Oliveira J.V."/>
            <person name="Vesth T.C."/>
            <person name="Visser J."/>
            <person name="Yu J.-H."/>
            <person name="Zhou M."/>
            <person name="Andersen M.R."/>
            <person name="Archer D.B."/>
            <person name="Baker S.E."/>
            <person name="Benoit I."/>
            <person name="Brakhage A.A."/>
            <person name="Braus G.H."/>
            <person name="Fischer R."/>
            <person name="Frisvad J.C."/>
            <person name="Goldman G.H."/>
            <person name="Houbraken J."/>
            <person name="Oakley B."/>
            <person name="Pocsi I."/>
            <person name="Scazzocchio C."/>
            <person name="Seiboth B."/>
            <person name="vanKuyk P.A."/>
            <person name="Wortman J."/>
            <person name="Dyer P.S."/>
            <person name="Grigoriev I.V."/>
        </authorList>
    </citation>
    <scope>NUCLEOTIDE SEQUENCE [LARGE SCALE GENOMIC DNA]</scope>
    <source>
        <strain evidence="4">CBS 593.65</strain>
    </source>
</reference>
<dbReference type="AlphaFoldDB" id="A0A1L9T5T2"/>
<evidence type="ECO:0000259" key="2">
    <source>
        <dbReference type="Pfam" id="PF16010"/>
    </source>
</evidence>
<dbReference type="CDD" id="cd09630">
    <property type="entry name" value="CDH_like_cytochrome"/>
    <property type="match status" value="1"/>
</dbReference>
<gene>
    <name evidence="3" type="ORF">ASPSYDRAFT_476438</name>
</gene>
<organism evidence="3 4">
    <name type="scientific">Aspergillus sydowii CBS 593.65</name>
    <dbReference type="NCBI Taxonomy" id="1036612"/>
    <lineage>
        <taxon>Eukaryota</taxon>
        <taxon>Fungi</taxon>
        <taxon>Dikarya</taxon>
        <taxon>Ascomycota</taxon>
        <taxon>Pezizomycotina</taxon>
        <taxon>Eurotiomycetes</taxon>
        <taxon>Eurotiomycetidae</taxon>
        <taxon>Eurotiales</taxon>
        <taxon>Aspergillaceae</taxon>
        <taxon>Aspergillus</taxon>
        <taxon>Aspergillus subgen. Nidulantes</taxon>
    </lineage>
</organism>
<feature type="domain" description="Cellobiose dehydrogenase-like cytochrome" evidence="2">
    <location>
        <begin position="31"/>
        <end position="218"/>
    </location>
</feature>
<dbReference type="VEuPathDB" id="FungiDB:ASPSYDRAFT_476438"/>
<dbReference type="Proteomes" id="UP000184356">
    <property type="component" value="Unassembled WGS sequence"/>
</dbReference>
<dbReference type="SUPFAM" id="SSF49344">
    <property type="entry name" value="CBD9-like"/>
    <property type="match status" value="1"/>
</dbReference>
<evidence type="ECO:0000256" key="1">
    <source>
        <dbReference type="SAM" id="SignalP"/>
    </source>
</evidence>
<protein>
    <recommendedName>
        <fullName evidence="2">Cellobiose dehydrogenase-like cytochrome domain-containing protein</fullName>
    </recommendedName>
</protein>
<evidence type="ECO:0000313" key="3">
    <source>
        <dbReference type="EMBL" id="OJJ54794.1"/>
    </source>
</evidence>
<dbReference type="InterPro" id="IPR053208">
    <property type="entry name" value="GMC_Oxidoreductase_CD"/>
</dbReference>
<keyword evidence="1" id="KW-0732">Signal</keyword>
<dbReference type="EMBL" id="KV878594">
    <property type="protein sequence ID" value="OJJ54794.1"/>
    <property type="molecule type" value="Genomic_DNA"/>
</dbReference>
<accession>A0A1L9T5T2</accession>
<name>A0A1L9T5T2_9EURO</name>
<dbReference type="RefSeq" id="XP_040698600.1">
    <property type="nucleotide sequence ID" value="XM_040847470.1"/>
</dbReference>
<dbReference type="PROSITE" id="PS51257">
    <property type="entry name" value="PROKAR_LIPOPROTEIN"/>
    <property type="match status" value="1"/>
</dbReference>
<feature type="chain" id="PRO_5013381494" description="Cellobiose dehydrogenase-like cytochrome domain-containing protein" evidence="1">
    <location>
        <begin position="24"/>
        <end position="251"/>
    </location>
</feature>
<proteinExistence type="predicted"/>
<feature type="signal peptide" evidence="1">
    <location>
        <begin position="1"/>
        <end position="23"/>
    </location>
</feature>
<evidence type="ECO:0000313" key="4">
    <source>
        <dbReference type="Proteomes" id="UP000184356"/>
    </source>
</evidence>
<dbReference type="Gene3D" id="2.60.40.1210">
    <property type="entry name" value="Cellobiose dehydrogenase, cytochrome domain"/>
    <property type="match status" value="1"/>
</dbReference>